<dbReference type="InterPro" id="IPR001296">
    <property type="entry name" value="Glyco_trans_1"/>
</dbReference>
<evidence type="ECO:0000313" key="4">
    <source>
        <dbReference type="Proteomes" id="UP001139462"/>
    </source>
</evidence>
<protein>
    <submittedName>
        <fullName evidence="3">Glycosyltransferase family 4 protein</fullName>
    </submittedName>
</protein>
<dbReference type="GO" id="GO:0016757">
    <property type="term" value="F:glycosyltransferase activity"/>
    <property type="evidence" value="ECO:0007669"/>
    <property type="project" value="InterPro"/>
</dbReference>
<dbReference type="RefSeq" id="WP_237607289.1">
    <property type="nucleotide sequence ID" value="NZ_JAIRBB010000002.1"/>
</dbReference>
<comment type="caution">
    <text evidence="3">The sequence shown here is derived from an EMBL/GenBank/DDBJ whole genome shotgun (WGS) entry which is preliminary data.</text>
</comment>
<dbReference type="Pfam" id="PF13439">
    <property type="entry name" value="Glyco_transf_4"/>
    <property type="match status" value="1"/>
</dbReference>
<proteinExistence type="predicted"/>
<evidence type="ECO:0000259" key="2">
    <source>
        <dbReference type="Pfam" id="PF13439"/>
    </source>
</evidence>
<sequence>MSKTKILYTIPNFKTAGSQYVLLSLFRNIDRDIFEPFICIEKFPESVPEDIFENEVILFNWSGKKRHDVLNFRAVLKKHNIDILHSWDYKSNYTEALACRLAGVKYLYTKKNNAWSKRWLLKSWLSSHIAYDNPEMKARFFNSFLLRHKISFIPHGVDTNVFKPFKPIDHTTFNVVCVGNIGDNKNQLFIIKALKNLPHNIVLHLYGKEDKEYRKKLNDFIALNNIKKRVHFHGFIENMTIPEVYRAMDLFVLASYQEGLPVSILEALACGLPVLSSDSGGGARYILSKGGGYIFNLDNPNSLADKLRRIATNKEEIKRLSIEGIKNINANFSVQNEISSYEKVYLKNTK</sequence>
<dbReference type="AlphaFoldDB" id="A0A9X1U5S3"/>
<dbReference type="SUPFAM" id="SSF53756">
    <property type="entry name" value="UDP-Glycosyltransferase/glycogen phosphorylase"/>
    <property type="match status" value="1"/>
</dbReference>
<dbReference type="PANTHER" id="PTHR12526:SF637">
    <property type="entry name" value="GLYCOSYLTRANSFERASE EPSF-RELATED"/>
    <property type="match status" value="1"/>
</dbReference>
<dbReference type="InterPro" id="IPR028098">
    <property type="entry name" value="Glyco_trans_4-like_N"/>
</dbReference>
<dbReference type="Proteomes" id="UP001139462">
    <property type="component" value="Unassembled WGS sequence"/>
</dbReference>
<dbReference type="Gene3D" id="3.40.50.2000">
    <property type="entry name" value="Glycogen Phosphorylase B"/>
    <property type="match status" value="2"/>
</dbReference>
<dbReference type="Pfam" id="PF00534">
    <property type="entry name" value="Glycos_transf_1"/>
    <property type="match status" value="1"/>
</dbReference>
<feature type="domain" description="Glycosyl transferase family 1" evidence="1">
    <location>
        <begin position="164"/>
        <end position="324"/>
    </location>
</feature>
<accession>A0A9X1U5S3</accession>
<reference evidence="3" key="1">
    <citation type="submission" date="2021-09" db="EMBL/GenBank/DDBJ databases">
        <title>Genome of Aequorivita sp. strain F64183.</title>
        <authorList>
            <person name="Wang Y."/>
        </authorList>
    </citation>
    <scope>NUCLEOTIDE SEQUENCE</scope>
    <source>
        <strain evidence="3">F64183</strain>
    </source>
</reference>
<organism evidence="3 4">
    <name type="scientific">Aequorivita xiaoshiensis</name>
    <dbReference type="NCBI Taxonomy" id="2874476"/>
    <lineage>
        <taxon>Bacteria</taxon>
        <taxon>Pseudomonadati</taxon>
        <taxon>Bacteroidota</taxon>
        <taxon>Flavobacteriia</taxon>
        <taxon>Flavobacteriales</taxon>
        <taxon>Flavobacteriaceae</taxon>
        <taxon>Aequorivita</taxon>
    </lineage>
</organism>
<feature type="domain" description="Glycosyltransferase subfamily 4-like N-terminal" evidence="2">
    <location>
        <begin position="17"/>
        <end position="160"/>
    </location>
</feature>
<name>A0A9X1U5S3_9FLAO</name>
<evidence type="ECO:0000259" key="1">
    <source>
        <dbReference type="Pfam" id="PF00534"/>
    </source>
</evidence>
<dbReference type="PANTHER" id="PTHR12526">
    <property type="entry name" value="GLYCOSYLTRANSFERASE"/>
    <property type="match status" value="1"/>
</dbReference>
<keyword evidence="4" id="KW-1185">Reference proteome</keyword>
<evidence type="ECO:0000313" key="3">
    <source>
        <dbReference type="EMBL" id="MCG2430482.1"/>
    </source>
</evidence>
<gene>
    <name evidence="3" type="ORF">K8344_05070</name>
</gene>
<dbReference type="EMBL" id="JAIRBB010000002">
    <property type="protein sequence ID" value="MCG2430482.1"/>
    <property type="molecule type" value="Genomic_DNA"/>
</dbReference>
<dbReference type="CDD" id="cd03801">
    <property type="entry name" value="GT4_PimA-like"/>
    <property type="match status" value="1"/>
</dbReference>